<evidence type="ECO:0000313" key="2">
    <source>
        <dbReference type="Proteomes" id="UP001163328"/>
    </source>
</evidence>
<sequence length="109" mass="12091">MSAIRNMILSQGKGGTALVITYQSRSYASLELGMSEMMEIYYRGDGPFLVTWYRNGVMVESRSGVSTFTTSFTARAEYMTSVSYRVEVIDLHGGRVSTNFIISNGDMDA</sequence>
<accession>A0ABY6M405</accession>
<reference evidence="1" key="1">
    <citation type="submission" date="2021-08" db="EMBL/GenBank/DDBJ databases">
        <title>Flavobacterium sp. strain CC-SYL302.</title>
        <authorList>
            <person name="Lin S.-Y."/>
            <person name="Lee T.-H."/>
            <person name="Young C.-C."/>
        </authorList>
    </citation>
    <scope>NUCLEOTIDE SEQUENCE</scope>
    <source>
        <strain evidence="1">CC-SYL302</strain>
    </source>
</reference>
<evidence type="ECO:0000313" key="1">
    <source>
        <dbReference type="EMBL" id="UYW01808.1"/>
    </source>
</evidence>
<protein>
    <recommendedName>
        <fullName evidence="3">Ig-like domain-containing protein</fullName>
    </recommendedName>
</protein>
<dbReference type="Proteomes" id="UP001163328">
    <property type="component" value="Chromosome"/>
</dbReference>
<keyword evidence="2" id="KW-1185">Reference proteome</keyword>
<evidence type="ECO:0008006" key="3">
    <source>
        <dbReference type="Google" id="ProtNLM"/>
    </source>
</evidence>
<dbReference type="EMBL" id="CP081495">
    <property type="protein sequence ID" value="UYW01808.1"/>
    <property type="molecule type" value="Genomic_DNA"/>
</dbReference>
<name>A0ABY6M405_9FLAO</name>
<gene>
    <name evidence="1" type="ORF">K5I29_02475</name>
</gene>
<dbReference type="RefSeq" id="WP_264434282.1">
    <property type="nucleotide sequence ID" value="NZ_CP081495.1"/>
</dbReference>
<organism evidence="1 2">
    <name type="scientific">Flavobacterium agricola</name>
    <dbReference type="NCBI Taxonomy" id="2870839"/>
    <lineage>
        <taxon>Bacteria</taxon>
        <taxon>Pseudomonadati</taxon>
        <taxon>Bacteroidota</taxon>
        <taxon>Flavobacteriia</taxon>
        <taxon>Flavobacteriales</taxon>
        <taxon>Flavobacteriaceae</taxon>
        <taxon>Flavobacterium</taxon>
    </lineage>
</organism>
<proteinExistence type="predicted"/>